<dbReference type="RefSeq" id="WP_166522325.1">
    <property type="nucleotide sequence ID" value="NZ_JAAABI010000001.1"/>
</dbReference>
<name>A0A964T9X2_9FLAO</name>
<evidence type="ECO:0000313" key="1">
    <source>
        <dbReference type="EMBL" id="NAY90932.1"/>
    </source>
</evidence>
<sequence length="196" mass="22122">MESKTSHKARIKFSLKSKEFEISGNEEFVNEQIENFKSIIQGSLENLVVQENVGIQRKKTVLLPPTEDIEVIDYVEEKKHSSASSGLSFENVIVIDGETVKVIADVPGNTTAKKMMNVILLYMWGKMQLEVLEVSFKELRDMCVDYGEVDKPNFSKHMNKQKKLFLISGSGQSQSAKLIRPGIKEAENLIKQLNGE</sequence>
<protein>
    <submittedName>
        <fullName evidence="1">Uncharacterized protein</fullName>
    </submittedName>
</protein>
<evidence type="ECO:0000313" key="2">
    <source>
        <dbReference type="Proteomes" id="UP000667650"/>
    </source>
</evidence>
<comment type="caution">
    <text evidence="1">The sequence shown here is derived from an EMBL/GenBank/DDBJ whole genome shotgun (WGS) entry which is preliminary data.</text>
</comment>
<organism evidence="1 2">
    <name type="scientific">Flagellimonas ochracea</name>
    <dbReference type="NCBI Taxonomy" id="2696472"/>
    <lineage>
        <taxon>Bacteria</taxon>
        <taxon>Pseudomonadati</taxon>
        <taxon>Bacteroidota</taxon>
        <taxon>Flavobacteriia</taxon>
        <taxon>Flavobacteriales</taxon>
        <taxon>Flavobacteriaceae</taxon>
        <taxon>Flagellimonas</taxon>
    </lineage>
</organism>
<dbReference type="EMBL" id="JAAABI010000001">
    <property type="protein sequence ID" value="NAY90932.1"/>
    <property type="molecule type" value="Genomic_DNA"/>
</dbReference>
<dbReference type="Proteomes" id="UP000667650">
    <property type="component" value="Unassembled WGS sequence"/>
</dbReference>
<accession>A0A964T9X2</accession>
<gene>
    <name evidence="1" type="ORF">GTQ34_03285</name>
</gene>
<proteinExistence type="predicted"/>
<keyword evidence="2" id="KW-1185">Reference proteome</keyword>
<reference evidence="1" key="1">
    <citation type="submission" date="2020-01" db="EMBL/GenBank/DDBJ databases">
        <title>Muricauda ochracea sp. nov., isolated from a tidal flat of Garorim bay in Korea.</title>
        <authorList>
            <person name="Kim D."/>
            <person name="Yoo Y."/>
            <person name="Kim J.-J."/>
        </authorList>
    </citation>
    <scope>NUCLEOTIDE SEQUENCE</scope>
    <source>
        <strain evidence="1">JGD-17</strain>
    </source>
</reference>
<dbReference type="AlphaFoldDB" id="A0A964T9X2"/>